<accession>A0A1V4SG34</accession>
<evidence type="ECO:0000256" key="3">
    <source>
        <dbReference type="ARBA" id="ARBA00023274"/>
    </source>
</evidence>
<dbReference type="PANTHER" id="PTHR33343:SF1">
    <property type="entry name" value="LARGE RIBOSOMAL SUBUNIT PROTEIN BL35M"/>
    <property type="match status" value="1"/>
</dbReference>
<dbReference type="Pfam" id="PF01632">
    <property type="entry name" value="Ribosomal_L35p"/>
    <property type="match status" value="1"/>
</dbReference>
<dbReference type="RefSeq" id="WP_080065768.1">
    <property type="nucleotide sequence ID" value="NZ_MZGX01000024.1"/>
</dbReference>
<dbReference type="InterPro" id="IPR037229">
    <property type="entry name" value="Ribosomal_bL35_sf"/>
</dbReference>
<protein>
    <recommendedName>
        <fullName evidence="4 5">Large ribosomal subunit protein bL35</fullName>
    </recommendedName>
</protein>
<dbReference type="Gene3D" id="4.10.410.60">
    <property type="match status" value="1"/>
</dbReference>
<evidence type="ECO:0000313" key="8">
    <source>
        <dbReference type="Proteomes" id="UP000191554"/>
    </source>
</evidence>
<evidence type="ECO:0000256" key="2">
    <source>
        <dbReference type="ARBA" id="ARBA00022980"/>
    </source>
</evidence>
<organism evidence="7 8">
    <name type="scientific">Ruminiclostridium hungatei</name>
    <name type="common">Clostridium hungatei</name>
    <dbReference type="NCBI Taxonomy" id="48256"/>
    <lineage>
        <taxon>Bacteria</taxon>
        <taxon>Bacillati</taxon>
        <taxon>Bacillota</taxon>
        <taxon>Clostridia</taxon>
        <taxon>Eubacteriales</taxon>
        <taxon>Oscillospiraceae</taxon>
        <taxon>Ruminiclostridium</taxon>
    </lineage>
</organism>
<dbReference type="Proteomes" id="UP000191554">
    <property type="component" value="Unassembled WGS sequence"/>
</dbReference>
<evidence type="ECO:0000313" key="7">
    <source>
        <dbReference type="EMBL" id="OPX42849.1"/>
    </source>
</evidence>
<dbReference type="InterPro" id="IPR018265">
    <property type="entry name" value="Ribosomal_bL35_CS"/>
</dbReference>
<dbReference type="PANTHER" id="PTHR33343">
    <property type="entry name" value="54S RIBOSOMAL PROTEIN BL35M"/>
    <property type="match status" value="1"/>
</dbReference>
<evidence type="ECO:0000256" key="6">
    <source>
        <dbReference type="RuleBase" id="RU000568"/>
    </source>
</evidence>
<proteinExistence type="inferred from homology"/>
<dbReference type="OrthoDB" id="47476at2"/>
<dbReference type="GO" id="GO:0003735">
    <property type="term" value="F:structural constituent of ribosome"/>
    <property type="evidence" value="ECO:0007669"/>
    <property type="project" value="InterPro"/>
</dbReference>
<evidence type="ECO:0000256" key="4">
    <source>
        <dbReference type="ARBA" id="ARBA00071664"/>
    </source>
</evidence>
<dbReference type="GO" id="GO:0022625">
    <property type="term" value="C:cytosolic large ribosomal subunit"/>
    <property type="evidence" value="ECO:0007669"/>
    <property type="project" value="TreeGrafter"/>
</dbReference>
<dbReference type="EMBL" id="MZGX01000024">
    <property type="protein sequence ID" value="OPX42849.1"/>
    <property type="molecule type" value="Genomic_DNA"/>
</dbReference>
<dbReference type="SUPFAM" id="SSF143034">
    <property type="entry name" value="L35p-like"/>
    <property type="match status" value="1"/>
</dbReference>
<comment type="similarity">
    <text evidence="1 5 6">Belongs to the bacterial ribosomal protein bL35 family.</text>
</comment>
<dbReference type="PROSITE" id="PS00936">
    <property type="entry name" value="RIBOSOMAL_L35"/>
    <property type="match status" value="1"/>
</dbReference>
<keyword evidence="3 5" id="KW-0687">Ribonucleoprotein</keyword>
<dbReference type="InterPro" id="IPR001706">
    <property type="entry name" value="Ribosomal_bL35"/>
</dbReference>
<name>A0A1V4SG34_RUMHU</name>
<sequence length="65" mass="7366">MPKLKTHSASKKRFRVTATGKIKRGQAWRSHRLVSKATKAKKHHRLGAYVSAANEAAIRKLIPYK</sequence>
<reference evidence="7 8" key="1">
    <citation type="submission" date="2017-03" db="EMBL/GenBank/DDBJ databases">
        <title>Genome sequence of Clostridium hungatei DSM 14427.</title>
        <authorList>
            <person name="Poehlein A."/>
            <person name="Daniel R."/>
        </authorList>
    </citation>
    <scope>NUCLEOTIDE SEQUENCE [LARGE SCALE GENOMIC DNA]</scope>
    <source>
        <strain evidence="7 8">DSM 14427</strain>
    </source>
</reference>
<comment type="caution">
    <text evidence="7">The sequence shown here is derived from an EMBL/GenBank/DDBJ whole genome shotgun (WGS) entry which is preliminary data.</text>
</comment>
<dbReference type="STRING" id="48256.CLHUN_33330"/>
<dbReference type="FunFam" id="4.10.410.60:FF:000001">
    <property type="entry name" value="50S ribosomal protein L35"/>
    <property type="match status" value="1"/>
</dbReference>
<dbReference type="InterPro" id="IPR021137">
    <property type="entry name" value="Ribosomal_bL35-like"/>
</dbReference>
<dbReference type="PRINTS" id="PR00064">
    <property type="entry name" value="RIBOSOMALL35"/>
</dbReference>
<dbReference type="AlphaFoldDB" id="A0A1V4SG34"/>
<dbReference type="NCBIfam" id="TIGR00001">
    <property type="entry name" value="rpmI_bact"/>
    <property type="match status" value="1"/>
</dbReference>
<keyword evidence="8" id="KW-1185">Reference proteome</keyword>
<keyword evidence="2 5" id="KW-0689">Ribosomal protein</keyword>
<dbReference type="GO" id="GO:0006412">
    <property type="term" value="P:translation"/>
    <property type="evidence" value="ECO:0007669"/>
    <property type="project" value="UniProtKB-UniRule"/>
</dbReference>
<evidence type="ECO:0000256" key="5">
    <source>
        <dbReference type="HAMAP-Rule" id="MF_00514"/>
    </source>
</evidence>
<dbReference type="HAMAP" id="MF_00514">
    <property type="entry name" value="Ribosomal_bL35"/>
    <property type="match status" value="1"/>
</dbReference>
<gene>
    <name evidence="5 7" type="primary">rpmI</name>
    <name evidence="7" type="ORF">CLHUN_33330</name>
</gene>
<evidence type="ECO:0000256" key="1">
    <source>
        <dbReference type="ARBA" id="ARBA00006598"/>
    </source>
</evidence>